<organism evidence="4 5">
    <name type="scientific">Diacronema lutheri</name>
    <name type="common">Unicellular marine alga</name>
    <name type="synonym">Monochrysis lutheri</name>
    <dbReference type="NCBI Taxonomy" id="2081491"/>
    <lineage>
        <taxon>Eukaryota</taxon>
        <taxon>Haptista</taxon>
        <taxon>Haptophyta</taxon>
        <taxon>Pavlovophyceae</taxon>
        <taxon>Pavlovales</taxon>
        <taxon>Pavlovaceae</taxon>
        <taxon>Diacronema</taxon>
    </lineage>
</organism>
<dbReference type="GO" id="GO:0003676">
    <property type="term" value="F:nucleic acid binding"/>
    <property type="evidence" value="ECO:0007669"/>
    <property type="project" value="InterPro"/>
</dbReference>
<dbReference type="InterPro" id="IPR002711">
    <property type="entry name" value="HNH"/>
</dbReference>
<dbReference type="Pfam" id="PF01844">
    <property type="entry name" value="HNH"/>
    <property type="match status" value="1"/>
</dbReference>
<proteinExistence type="predicted"/>
<dbReference type="InterPro" id="IPR004919">
    <property type="entry name" value="GmrSD_N"/>
</dbReference>
<reference evidence="4" key="1">
    <citation type="submission" date="2021-05" db="EMBL/GenBank/DDBJ databases">
        <title>The genome of the haptophyte Pavlova lutheri (Diacronema luteri, Pavlovales) - a model for lipid biosynthesis in eukaryotic algae.</title>
        <authorList>
            <person name="Hulatt C.J."/>
            <person name="Posewitz M.C."/>
        </authorList>
    </citation>
    <scope>NUCLEOTIDE SEQUENCE</scope>
    <source>
        <strain evidence="4">NIVA-4/92</strain>
    </source>
</reference>
<dbReference type="GO" id="GO:0008270">
    <property type="term" value="F:zinc ion binding"/>
    <property type="evidence" value="ECO:0007669"/>
    <property type="project" value="InterPro"/>
</dbReference>
<dbReference type="PANTHER" id="PTHR39639:SF1">
    <property type="entry name" value="DUF262 DOMAIN-CONTAINING PROTEIN"/>
    <property type="match status" value="1"/>
</dbReference>
<evidence type="ECO:0000256" key="1">
    <source>
        <dbReference type="SAM" id="MobiDB-lite"/>
    </source>
</evidence>
<keyword evidence="2" id="KW-0732">Signal</keyword>
<comment type="caution">
    <text evidence="4">The sequence shown here is derived from an EMBL/GenBank/DDBJ whole genome shotgun (WGS) entry which is preliminary data.</text>
</comment>
<dbReference type="Pfam" id="PF03235">
    <property type="entry name" value="GmrSD_N"/>
    <property type="match status" value="1"/>
</dbReference>
<feature type="region of interest" description="Disordered" evidence="1">
    <location>
        <begin position="31"/>
        <end position="53"/>
    </location>
</feature>
<gene>
    <name evidence="4" type="ORF">KFE25_013216</name>
</gene>
<dbReference type="Proteomes" id="UP000751190">
    <property type="component" value="Unassembled WGS sequence"/>
</dbReference>
<name>A0A8J5X7C7_DIALT</name>
<sequence>MITIAGAFLLAAAATAAASAPTAARARAAHPRACARAAAQPPPTTPTTPPGARERAEEFSRLIAAKRLDADAADIKKKDRDVDAMVLLFMRGELELFPKFQRGYTWDNARASRLIVTALCGRTIPPIFLHEKRVRVNGKDQKVFNVVDGKQRLSSLIAFRLGAEEARRAGLPAETTRAACELLRLDADEYAGWNGMRYDDLNTGDQQAFNACDIITLTIPSSYSDEQVFTIYEDINSGSDDLNAQQLRRAVFAGPYMDLVDELRENADFLRARGASEPDRNKETDGELVLRLLAFGARWREYRSPRKLFLNDELRRYEERAKLADQTPEGYLAAQRAMFARTMRVALRAFGEDAVFSKWLVEKQTWDRPLDPLVAELVFAVLHGLLDGERVSEVQLVASAPKLVDAMRALFESGEFKPGLRGKAAIAESVRLVEGAIVGAVGRPLDAKRAFALGPEKRRALWERQEGACSICGNPIFEADLADARAVHVDHVLPHARGGATDDANAALAHAACNRAGKGG</sequence>
<keyword evidence="5" id="KW-1185">Reference proteome</keyword>
<evidence type="ECO:0000259" key="3">
    <source>
        <dbReference type="SMART" id="SM00507"/>
    </source>
</evidence>
<dbReference type="SMART" id="SM00507">
    <property type="entry name" value="HNHc"/>
    <property type="match status" value="1"/>
</dbReference>
<dbReference type="OMA" id="WAVANTH"/>
<dbReference type="GO" id="GO:0004519">
    <property type="term" value="F:endonuclease activity"/>
    <property type="evidence" value="ECO:0007669"/>
    <property type="project" value="InterPro"/>
</dbReference>
<dbReference type="Gene3D" id="1.10.30.50">
    <property type="match status" value="1"/>
</dbReference>
<dbReference type="EMBL" id="JAGTXO010000064">
    <property type="protein sequence ID" value="KAG8457710.1"/>
    <property type="molecule type" value="Genomic_DNA"/>
</dbReference>
<feature type="domain" description="HNH nuclease" evidence="3">
    <location>
        <begin position="456"/>
        <end position="515"/>
    </location>
</feature>
<accession>A0A8J5X7C7</accession>
<dbReference type="OrthoDB" id="5419821at2759"/>
<feature type="signal peptide" evidence="2">
    <location>
        <begin position="1"/>
        <end position="18"/>
    </location>
</feature>
<dbReference type="InterPro" id="IPR003615">
    <property type="entry name" value="HNH_nuc"/>
</dbReference>
<protein>
    <recommendedName>
        <fullName evidence="3">HNH nuclease domain-containing protein</fullName>
    </recommendedName>
</protein>
<feature type="chain" id="PRO_5035273139" description="HNH nuclease domain-containing protein" evidence="2">
    <location>
        <begin position="19"/>
        <end position="520"/>
    </location>
</feature>
<evidence type="ECO:0000313" key="5">
    <source>
        <dbReference type="Proteomes" id="UP000751190"/>
    </source>
</evidence>
<dbReference type="PANTHER" id="PTHR39639">
    <property type="entry name" value="CHROMOSOME 16, WHOLE GENOME SHOTGUN SEQUENCE"/>
    <property type="match status" value="1"/>
</dbReference>
<dbReference type="CDD" id="cd00085">
    <property type="entry name" value="HNHc"/>
    <property type="match status" value="1"/>
</dbReference>
<evidence type="ECO:0000313" key="4">
    <source>
        <dbReference type="EMBL" id="KAG8457710.1"/>
    </source>
</evidence>
<evidence type="ECO:0000256" key="2">
    <source>
        <dbReference type="SAM" id="SignalP"/>
    </source>
</evidence>
<dbReference type="AlphaFoldDB" id="A0A8J5X7C7"/>
<feature type="compositionally biased region" description="Pro residues" evidence="1">
    <location>
        <begin position="40"/>
        <end position="49"/>
    </location>
</feature>